<keyword evidence="1" id="KW-1133">Transmembrane helix</keyword>
<feature type="transmembrane region" description="Helical" evidence="1">
    <location>
        <begin position="21"/>
        <end position="44"/>
    </location>
</feature>
<evidence type="ECO:0000313" key="2">
    <source>
        <dbReference type="EMBL" id="AAN69852.1"/>
    </source>
</evidence>
<dbReference type="BioCyc" id="PPUT160488:G1G01-4548-MONOMER"/>
<name>Q88F27_PSEPK</name>
<feature type="transmembrane region" description="Helical" evidence="1">
    <location>
        <begin position="165"/>
        <end position="184"/>
    </location>
</feature>
<evidence type="ECO:0008006" key="4">
    <source>
        <dbReference type="Google" id="ProtNLM"/>
    </source>
</evidence>
<dbReference type="Proteomes" id="UP000000556">
    <property type="component" value="Chromosome"/>
</dbReference>
<evidence type="ECO:0000313" key="3">
    <source>
        <dbReference type="Proteomes" id="UP000000556"/>
    </source>
</evidence>
<reference evidence="2 3" key="1">
    <citation type="journal article" date="2002" name="Environ. Microbiol.">
        <title>Complete genome sequence and comparative analysis of the metabolically versatile Pseudomonas putida KT2440.</title>
        <authorList>
            <person name="Nelson K.E."/>
            <person name="Weinel C."/>
            <person name="Paulsen I.T."/>
            <person name="Dodson R.J."/>
            <person name="Hilbert H."/>
            <person name="Martins dos Santos V.A."/>
            <person name="Fouts D.E."/>
            <person name="Gill S.R."/>
            <person name="Pop M."/>
            <person name="Holmes M."/>
            <person name="Brinkac L."/>
            <person name="Beanan M."/>
            <person name="DeBoy R.T."/>
            <person name="Daugherty S."/>
            <person name="Kolonay J."/>
            <person name="Madupu R."/>
            <person name="Nelson W."/>
            <person name="White O."/>
            <person name="Peterson J."/>
            <person name="Khouri H."/>
            <person name="Hance I."/>
            <person name="Chris Lee P."/>
            <person name="Holtzapple E."/>
            <person name="Scanlan D."/>
            <person name="Tran K."/>
            <person name="Moazzez A."/>
            <person name="Utterback T."/>
            <person name="Rizzo M."/>
            <person name="Lee K."/>
            <person name="Kosack D."/>
            <person name="Moestl D."/>
            <person name="Wedler H."/>
            <person name="Lauber J."/>
            <person name="Stjepandic D."/>
            <person name="Hoheisel J."/>
            <person name="Straetz M."/>
            <person name="Heim S."/>
            <person name="Kiewitz C."/>
            <person name="Eisen J.A."/>
            <person name="Timmis K.N."/>
            <person name="Dusterhoft A."/>
            <person name="Tummler B."/>
            <person name="Fraser C.M."/>
        </authorList>
    </citation>
    <scope>NUCLEOTIDE SEQUENCE [LARGE SCALE GENOMIC DNA]</scope>
    <source>
        <strain evidence="3">ATCC 47054 / DSM 6125 / CFBP 8728 / NCIMB 11950 / KT2440</strain>
    </source>
</reference>
<gene>
    <name evidence="2" type="ordered locus">PP_4272</name>
</gene>
<dbReference type="AlphaFoldDB" id="Q88F27"/>
<dbReference type="OrthoDB" id="9812539at2"/>
<dbReference type="HOGENOM" id="CLU_116614_0_0_6"/>
<dbReference type="Pfam" id="PF11158">
    <property type="entry name" value="DUF2938"/>
    <property type="match status" value="1"/>
</dbReference>
<feature type="transmembrane region" description="Helical" evidence="1">
    <location>
        <begin position="123"/>
        <end position="145"/>
    </location>
</feature>
<dbReference type="eggNOG" id="ENOG5031TIF">
    <property type="taxonomic scope" value="Bacteria"/>
</dbReference>
<dbReference type="PaxDb" id="160488-PP_4272"/>
<dbReference type="EMBL" id="AE015451">
    <property type="protein sequence ID" value="AAN69852.1"/>
    <property type="molecule type" value="Genomic_DNA"/>
</dbReference>
<dbReference type="InterPro" id="IPR021329">
    <property type="entry name" value="DUF2938"/>
</dbReference>
<protein>
    <recommendedName>
        <fullName evidence="4">DUF2938 domain-containing protein</fullName>
    </recommendedName>
</protein>
<organism evidence="2 3">
    <name type="scientific">Pseudomonas putida (strain ATCC 47054 / DSM 6125 / CFBP 8728 / NCIMB 11950 / KT2440)</name>
    <dbReference type="NCBI Taxonomy" id="160488"/>
    <lineage>
        <taxon>Bacteria</taxon>
        <taxon>Pseudomonadati</taxon>
        <taxon>Pseudomonadota</taxon>
        <taxon>Gammaproteobacteria</taxon>
        <taxon>Pseudomonadales</taxon>
        <taxon>Pseudomonadaceae</taxon>
        <taxon>Pseudomonas</taxon>
    </lineage>
</organism>
<reference evidence="2 3" key="2">
    <citation type="journal article" date="2016" name="Environ. Microbiol.">
        <title>The revisited genome of Pseudomonas putida KT2440 enlightens its value as a robust metabolic chassis.</title>
        <authorList>
            <person name="Belda E."/>
            <person name="van Heck R.G."/>
            <person name="Lopez-Sanchez M.J."/>
            <person name="Cruveiller S."/>
            <person name="Barbe V."/>
            <person name="Fraser C."/>
            <person name="Klenk H.P."/>
            <person name="Petersen J."/>
            <person name="Morgat A."/>
            <person name="Nikel P.I."/>
            <person name="Vallenet D."/>
            <person name="Rouy Z."/>
            <person name="Sekowska A."/>
            <person name="Martins Dos Santos V.A."/>
            <person name="de Lorenzo V."/>
            <person name="Danchin A."/>
            <person name="Medigue C."/>
        </authorList>
    </citation>
    <scope>NUCLEOTIDE SEQUENCE [LARGE SCALE GENOMIC DNA]</scope>
    <source>
        <strain evidence="3">ATCC 47054 / DSM 6125 / CFBP 8728 / NCIMB 11950 / KT2440</strain>
    </source>
</reference>
<evidence type="ECO:0000256" key="1">
    <source>
        <dbReference type="SAM" id="Phobius"/>
    </source>
</evidence>
<keyword evidence="1" id="KW-0472">Membrane</keyword>
<dbReference type="PATRIC" id="fig|160488.4.peg.4542"/>
<proteinExistence type="predicted"/>
<dbReference type="KEGG" id="ppu:PP_4272"/>
<keyword evidence="1" id="KW-0812">Transmembrane</keyword>
<keyword evidence="3" id="KW-1185">Reference proteome</keyword>
<feature type="transmembrane region" description="Helical" evidence="1">
    <location>
        <begin position="92"/>
        <end position="111"/>
    </location>
</feature>
<accession>Q88F27</accession>
<sequence length="185" mass="19636">MKLTSTSMLRGMVMTVNLRGLVQMTFTAMFLAALPIGIGATVVMDLWGLLLRRLGIATLNFAMVGRWAGHLLGGRVSHQAIAKAEPVQNELAWGWVIHYATGVLFAMLLVVIVGEGWLRSPTLLPAVVVGVGTAVAPLCFMQPAMGAGFFSSRTPTPARNCLKSLATHFVFGVGLFLSAGLLALV</sequence>